<evidence type="ECO:0000313" key="4">
    <source>
        <dbReference type="Proteomes" id="UP000316213"/>
    </source>
</evidence>
<gene>
    <name evidence="3" type="ORF">Pla100_63100</name>
</gene>
<organism evidence="3 4">
    <name type="scientific">Neorhodopirellula pilleata</name>
    <dbReference type="NCBI Taxonomy" id="2714738"/>
    <lineage>
        <taxon>Bacteria</taxon>
        <taxon>Pseudomonadati</taxon>
        <taxon>Planctomycetota</taxon>
        <taxon>Planctomycetia</taxon>
        <taxon>Pirellulales</taxon>
        <taxon>Pirellulaceae</taxon>
        <taxon>Neorhodopirellula</taxon>
    </lineage>
</organism>
<sequence length="129" mass="14099" precursor="true">MKYRKTLAVLLLVSLVTAGCADPKMQSEPSDPVSQSQTNPDGQNDGVVKIAVLTDGTVIVNSETVPIESLASKLDSISDIKEIWYHREAPDAAEPHENAMKAIAEIANRKLPIAMYLDRDFTQRATFGE</sequence>
<evidence type="ECO:0000256" key="2">
    <source>
        <dbReference type="SAM" id="SignalP"/>
    </source>
</evidence>
<keyword evidence="4" id="KW-1185">Reference proteome</keyword>
<accession>A0A5C5YS71</accession>
<dbReference type="Proteomes" id="UP000316213">
    <property type="component" value="Unassembled WGS sequence"/>
</dbReference>
<dbReference type="AlphaFoldDB" id="A0A5C5YS71"/>
<feature type="signal peptide" evidence="2">
    <location>
        <begin position="1"/>
        <end position="21"/>
    </location>
</feature>
<dbReference type="OrthoDB" id="666565at2"/>
<proteinExistence type="predicted"/>
<feature type="region of interest" description="Disordered" evidence="1">
    <location>
        <begin position="23"/>
        <end position="45"/>
    </location>
</feature>
<dbReference type="PROSITE" id="PS51257">
    <property type="entry name" value="PROKAR_LIPOPROTEIN"/>
    <property type="match status" value="1"/>
</dbReference>
<reference evidence="3 4" key="1">
    <citation type="submission" date="2019-02" db="EMBL/GenBank/DDBJ databases">
        <title>Deep-cultivation of Planctomycetes and their phenomic and genomic characterization uncovers novel biology.</title>
        <authorList>
            <person name="Wiegand S."/>
            <person name="Jogler M."/>
            <person name="Boedeker C."/>
            <person name="Pinto D."/>
            <person name="Vollmers J."/>
            <person name="Rivas-Marin E."/>
            <person name="Kohn T."/>
            <person name="Peeters S.H."/>
            <person name="Heuer A."/>
            <person name="Rast P."/>
            <person name="Oberbeckmann S."/>
            <person name="Bunk B."/>
            <person name="Jeske O."/>
            <person name="Meyerdierks A."/>
            <person name="Storesund J.E."/>
            <person name="Kallscheuer N."/>
            <person name="Luecker S."/>
            <person name="Lage O.M."/>
            <person name="Pohl T."/>
            <person name="Merkel B.J."/>
            <person name="Hornburger P."/>
            <person name="Mueller R.-W."/>
            <person name="Bruemmer F."/>
            <person name="Labrenz M."/>
            <person name="Spormann A.M."/>
            <person name="Op Den Camp H."/>
            <person name="Overmann J."/>
            <person name="Amann R."/>
            <person name="Jetten M.S.M."/>
            <person name="Mascher T."/>
            <person name="Medema M.H."/>
            <person name="Devos D.P."/>
            <person name="Kaster A.-K."/>
            <person name="Ovreas L."/>
            <person name="Rohde M."/>
            <person name="Galperin M.Y."/>
            <person name="Jogler C."/>
        </authorList>
    </citation>
    <scope>NUCLEOTIDE SEQUENCE [LARGE SCALE GENOMIC DNA]</scope>
    <source>
        <strain evidence="3 4">Pla100</strain>
    </source>
</reference>
<name>A0A5C5YS71_9BACT</name>
<dbReference type="RefSeq" id="WP_146583087.1">
    <property type="nucleotide sequence ID" value="NZ_SJPM01000055.1"/>
</dbReference>
<protein>
    <recommendedName>
        <fullName evidence="5">Biopolymer transport protein ExbD/TolR</fullName>
    </recommendedName>
</protein>
<evidence type="ECO:0000313" key="3">
    <source>
        <dbReference type="EMBL" id="TWT77580.1"/>
    </source>
</evidence>
<comment type="caution">
    <text evidence="3">The sequence shown here is derived from an EMBL/GenBank/DDBJ whole genome shotgun (WGS) entry which is preliminary data.</text>
</comment>
<feature type="chain" id="PRO_5022709295" description="Biopolymer transport protein ExbD/TolR" evidence="2">
    <location>
        <begin position="22"/>
        <end position="129"/>
    </location>
</feature>
<dbReference type="EMBL" id="SJPM01000055">
    <property type="protein sequence ID" value="TWT77580.1"/>
    <property type="molecule type" value="Genomic_DNA"/>
</dbReference>
<evidence type="ECO:0008006" key="5">
    <source>
        <dbReference type="Google" id="ProtNLM"/>
    </source>
</evidence>
<keyword evidence="2" id="KW-0732">Signal</keyword>
<feature type="compositionally biased region" description="Polar residues" evidence="1">
    <location>
        <begin position="27"/>
        <end position="42"/>
    </location>
</feature>
<evidence type="ECO:0000256" key="1">
    <source>
        <dbReference type="SAM" id="MobiDB-lite"/>
    </source>
</evidence>